<dbReference type="Gene3D" id="3.10.580.10">
    <property type="entry name" value="CBS-domain"/>
    <property type="match status" value="1"/>
</dbReference>
<protein>
    <recommendedName>
        <fullName evidence="5">CBS domain-containing protein</fullName>
    </recommendedName>
</protein>
<dbReference type="InterPro" id="IPR046342">
    <property type="entry name" value="CBS_dom_sf"/>
</dbReference>
<comment type="caution">
    <text evidence="1">The sequence shown here is derived from an EMBL/GenBank/DDBJ whole genome shotgun (WGS) entry which is preliminary data.</text>
</comment>
<dbReference type="EMBL" id="PNBX01000044">
    <property type="protein sequence ID" value="TMO68136.1"/>
    <property type="molecule type" value="Genomic_DNA"/>
</dbReference>
<dbReference type="SUPFAM" id="SSF54631">
    <property type="entry name" value="CBS-domain pair"/>
    <property type="match status" value="1"/>
</dbReference>
<reference evidence="1" key="3">
    <citation type="submission" date="2019-09" db="EMBL/GenBank/DDBJ databases">
        <title>Co-occurence of chitin degradation, pigmentation and bioactivity in marine Pseudoalteromonas.</title>
        <authorList>
            <person name="Sonnenschein E.C."/>
            <person name="Bech P.K."/>
        </authorList>
    </citation>
    <scope>NUCLEOTIDE SEQUENCE</scope>
    <source>
        <strain evidence="1">S3790</strain>
    </source>
</reference>
<gene>
    <name evidence="1" type="ORF">CWC19_11105</name>
    <name evidence="2" type="ORF">CWC20_15720</name>
</gene>
<evidence type="ECO:0000313" key="4">
    <source>
        <dbReference type="Proteomes" id="UP000307217"/>
    </source>
</evidence>
<dbReference type="Proteomes" id="UP000307164">
    <property type="component" value="Unassembled WGS sequence"/>
</dbReference>
<accession>A0A5S3V8I8</accession>
<organism evidence="1 4">
    <name type="scientific">Pseudoalteromonas aurantia</name>
    <dbReference type="NCBI Taxonomy" id="43654"/>
    <lineage>
        <taxon>Bacteria</taxon>
        <taxon>Pseudomonadati</taxon>
        <taxon>Pseudomonadota</taxon>
        <taxon>Gammaproteobacteria</taxon>
        <taxon>Alteromonadales</taxon>
        <taxon>Pseudoalteromonadaceae</taxon>
        <taxon>Pseudoalteromonas</taxon>
    </lineage>
</organism>
<dbReference type="RefSeq" id="WP_138591936.1">
    <property type="nucleotide sequence ID" value="NZ_PNBW01000082.1"/>
</dbReference>
<reference evidence="3 4" key="1">
    <citation type="submission" date="2018-01" db="EMBL/GenBank/DDBJ databases">
        <authorList>
            <person name="Paulsen S."/>
            <person name="Gram L.K."/>
        </authorList>
    </citation>
    <scope>NUCLEOTIDE SEQUENCE [LARGE SCALE GENOMIC DNA]</scope>
    <source>
        <strain evidence="1 4">S3790</strain>
        <strain evidence="2 3">S3895</strain>
    </source>
</reference>
<dbReference type="OrthoDB" id="6299504at2"/>
<reference evidence="3 4" key="2">
    <citation type="submission" date="2019-06" db="EMBL/GenBank/DDBJ databases">
        <title>Co-occurence of chitin degradation, pigmentation and bioactivity in marine Pseudoalteromonas.</title>
        <authorList>
            <person name="Sonnenschein E.C."/>
            <person name="Bech P.K."/>
        </authorList>
    </citation>
    <scope>NUCLEOTIDE SEQUENCE [LARGE SCALE GENOMIC DNA]</scope>
    <source>
        <strain evidence="4">S3790</strain>
        <strain evidence="2 3">S3895</strain>
    </source>
</reference>
<evidence type="ECO:0000313" key="1">
    <source>
        <dbReference type="EMBL" id="TMO68136.1"/>
    </source>
</evidence>
<sequence length="196" mass="21839">MSTYTSVHTEKLSEYPITALCHQNAPNLTLESPACDAMYNLDLIHPVIIDGDTGLNDALLILNKTYMRTCLVANERNVFQGIISKARLSSSYVLKVAAKLGLKRDDLMVSHVMVPLAQLHTVPRHMIEHSYVGDILQTMQSAGHEFLFVMDKPSNKLRGYFDLICLAKQVACPVSQAKLAGTFSEIIDSLWHHSEI</sequence>
<evidence type="ECO:0000313" key="2">
    <source>
        <dbReference type="EMBL" id="TMO72270.1"/>
    </source>
</evidence>
<proteinExistence type="predicted"/>
<keyword evidence="3" id="KW-1185">Reference proteome</keyword>
<dbReference type="EMBL" id="PNBW01000082">
    <property type="protein sequence ID" value="TMO72270.1"/>
    <property type="molecule type" value="Genomic_DNA"/>
</dbReference>
<dbReference type="Proteomes" id="UP000307217">
    <property type="component" value="Unassembled WGS sequence"/>
</dbReference>
<evidence type="ECO:0000313" key="3">
    <source>
        <dbReference type="Proteomes" id="UP000307164"/>
    </source>
</evidence>
<name>A0A5S3V8I8_9GAMM</name>
<evidence type="ECO:0008006" key="5">
    <source>
        <dbReference type="Google" id="ProtNLM"/>
    </source>
</evidence>
<dbReference type="AlphaFoldDB" id="A0A5S3V8I8"/>